<dbReference type="Proteomes" id="UP000015268">
    <property type="component" value="Chromosome"/>
</dbReference>
<dbReference type="InterPro" id="IPR016977">
    <property type="entry name" value="ComGF"/>
</dbReference>
<organism evidence="1 2">
    <name type="scientific">Streptococcus lutetiensis 033</name>
    <dbReference type="NCBI Taxonomy" id="1076934"/>
    <lineage>
        <taxon>Bacteria</taxon>
        <taxon>Bacillati</taxon>
        <taxon>Bacillota</taxon>
        <taxon>Bacilli</taxon>
        <taxon>Lactobacillales</taxon>
        <taxon>Streptococcaceae</taxon>
        <taxon>Streptococcus</taxon>
    </lineage>
</organism>
<gene>
    <name evidence="1" type="ORF">KE3_0054</name>
</gene>
<accession>A0AB33AJB9</accession>
<sequence length="153" mass="17101">MMGKMRCCMSRKIRLRAFTLLESLVALLVISGSILVYQGLTQSISSNVHYLSANQEEKWLLFSQQLRSELAGCQLNKVADNKLYVSKGNQQLAYGLSKADDFRKTNASGQGYQPMFFGVTSSSISQDGNKVIIKLQLGSDMERCFVYTFKTTS</sequence>
<proteinExistence type="predicted"/>
<dbReference type="EMBL" id="CP003025">
    <property type="protein sequence ID" value="AGS04645.1"/>
    <property type="molecule type" value="Genomic_DNA"/>
</dbReference>
<keyword evidence="2" id="KW-1185">Reference proteome</keyword>
<reference evidence="1 2" key="1">
    <citation type="journal article" date="2013" name="BMC Microbiol.">
        <title>Dynamics of fecal microbial communities in children with diarrhea of unknown etiology and genomic analysis of associated Streptococcus lutetiensis.</title>
        <authorList>
            <person name="Jin D."/>
            <person name="Chen C."/>
            <person name="Li L."/>
            <person name="Lu S."/>
            <person name="Li Z."/>
            <person name="Zhou Z."/>
            <person name="Jing H."/>
            <person name="Xu Y."/>
            <person name="Du P."/>
            <person name="Wang H."/>
            <person name="Xiong Y."/>
            <person name="Zheng H."/>
            <person name="Bai X."/>
            <person name="Sun H."/>
            <person name="Wang L."/>
            <person name="Ye C."/>
            <person name="Gottschalk M."/>
            <person name="Xu J."/>
        </authorList>
    </citation>
    <scope>NUCLEOTIDE SEQUENCE [LARGE SCALE GENOMIC DNA]</scope>
    <source>
        <strain evidence="1 2">033</strain>
    </source>
</reference>
<name>A0AB33AJB9_9STRE</name>
<evidence type="ECO:0000313" key="2">
    <source>
        <dbReference type="Proteomes" id="UP000015268"/>
    </source>
</evidence>
<evidence type="ECO:0000313" key="1">
    <source>
        <dbReference type="EMBL" id="AGS04645.1"/>
    </source>
</evidence>
<dbReference type="KEGG" id="slu:KE3_0054"/>
<dbReference type="NCBIfam" id="NF041002">
    <property type="entry name" value="pilin_ComGF"/>
    <property type="match status" value="1"/>
</dbReference>
<dbReference type="PIRSF" id="PIRSF031611">
    <property type="entry name" value="Competence_ComGF"/>
    <property type="match status" value="1"/>
</dbReference>
<dbReference type="Pfam" id="PF15980">
    <property type="entry name" value="ComGF"/>
    <property type="match status" value="1"/>
</dbReference>
<protein>
    <submittedName>
        <fullName evidence="1">ComG operon protein 6</fullName>
    </submittedName>
</protein>
<dbReference type="AlphaFoldDB" id="A0AB33AJB9"/>